<dbReference type="InterPro" id="IPR004761">
    <property type="entry name" value="Spore_GerAB"/>
</dbReference>
<keyword evidence="4" id="KW-0309">Germination</keyword>
<dbReference type="GO" id="GO:0016020">
    <property type="term" value="C:membrane"/>
    <property type="evidence" value="ECO:0007669"/>
    <property type="project" value="UniProtKB-SubCell"/>
</dbReference>
<dbReference type="NCBIfam" id="TIGR00912">
    <property type="entry name" value="2A0309"/>
    <property type="match status" value="1"/>
</dbReference>
<evidence type="ECO:0000256" key="6">
    <source>
        <dbReference type="ARBA" id="ARBA00022989"/>
    </source>
</evidence>
<dbReference type="RefSeq" id="WP_121681291.1">
    <property type="nucleotide sequence ID" value="NZ_RCVZ01000010.1"/>
</dbReference>
<evidence type="ECO:0000313" key="9">
    <source>
        <dbReference type="EMBL" id="RLQ94200.1"/>
    </source>
</evidence>
<evidence type="ECO:0000256" key="8">
    <source>
        <dbReference type="SAM" id="Phobius"/>
    </source>
</evidence>
<dbReference type="PANTHER" id="PTHR34975:SF2">
    <property type="entry name" value="SPORE GERMINATION PROTEIN A2"/>
    <property type="match status" value="1"/>
</dbReference>
<keyword evidence="10" id="KW-1185">Reference proteome</keyword>
<reference evidence="9 10" key="1">
    <citation type="submission" date="2018-10" db="EMBL/GenBank/DDBJ databases">
        <title>Falsibacillus sp. genome draft.</title>
        <authorList>
            <person name="Shi S."/>
        </authorList>
    </citation>
    <scope>NUCLEOTIDE SEQUENCE [LARGE SCALE GENOMIC DNA]</scope>
    <source>
        <strain evidence="9 10">GY 10110</strain>
    </source>
</reference>
<feature type="transmembrane region" description="Helical" evidence="8">
    <location>
        <begin position="147"/>
        <end position="167"/>
    </location>
</feature>
<feature type="transmembrane region" description="Helical" evidence="8">
    <location>
        <begin position="42"/>
        <end position="62"/>
    </location>
</feature>
<keyword evidence="3" id="KW-0813">Transport</keyword>
<gene>
    <name evidence="9" type="ORF">D9X91_14110</name>
</gene>
<dbReference type="AlphaFoldDB" id="A0A3L7JUL6"/>
<comment type="similarity">
    <text evidence="2">Belongs to the amino acid-polyamine-organocation (APC) superfamily. Spore germination protein (SGP) (TC 2.A.3.9) family.</text>
</comment>
<feature type="transmembrane region" description="Helical" evidence="8">
    <location>
        <begin position="12"/>
        <end position="36"/>
    </location>
</feature>
<evidence type="ECO:0000256" key="4">
    <source>
        <dbReference type="ARBA" id="ARBA00022544"/>
    </source>
</evidence>
<dbReference type="PANTHER" id="PTHR34975">
    <property type="entry name" value="SPORE GERMINATION PROTEIN A2"/>
    <property type="match status" value="1"/>
</dbReference>
<keyword evidence="5 8" id="KW-0812">Transmembrane</keyword>
<dbReference type="EMBL" id="RCVZ01000010">
    <property type="protein sequence ID" value="RLQ94200.1"/>
    <property type="molecule type" value="Genomic_DNA"/>
</dbReference>
<feature type="transmembrane region" description="Helical" evidence="8">
    <location>
        <begin position="113"/>
        <end position="135"/>
    </location>
</feature>
<dbReference type="Pfam" id="PF03845">
    <property type="entry name" value="Spore_permease"/>
    <property type="match status" value="1"/>
</dbReference>
<evidence type="ECO:0000256" key="5">
    <source>
        <dbReference type="ARBA" id="ARBA00022692"/>
    </source>
</evidence>
<dbReference type="OrthoDB" id="2446105at2"/>
<feature type="transmembrane region" description="Helical" evidence="8">
    <location>
        <begin position="309"/>
        <end position="331"/>
    </location>
</feature>
<keyword evidence="6 8" id="KW-1133">Transmembrane helix</keyword>
<evidence type="ECO:0000256" key="2">
    <source>
        <dbReference type="ARBA" id="ARBA00007998"/>
    </source>
</evidence>
<name>A0A3L7JUL6_9BACI</name>
<keyword evidence="7 8" id="KW-0472">Membrane</keyword>
<feature type="transmembrane region" description="Helical" evidence="8">
    <location>
        <begin position="187"/>
        <end position="207"/>
    </location>
</feature>
<evidence type="ECO:0000313" key="10">
    <source>
        <dbReference type="Proteomes" id="UP000276770"/>
    </source>
</evidence>
<feature type="transmembrane region" description="Helical" evidence="8">
    <location>
        <begin position="219"/>
        <end position="240"/>
    </location>
</feature>
<protein>
    <submittedName>
        <fullName evidence="9">Uncharacterized protein</fullName>
    </submittedName>
</protein>
<evidence type="ECO:0000256" key="7">
    <source>
        <dbReference type="ARBA" id="ARBA00023136"/>
    </source>
</evidence>
<dbReference type="GO" id="GO:0009847">
    <property type="term" value="P:spore germination"/>
    <property type="evidence" value="ECO:0007669"/>
    <property type="project" value="InterPro"/>
</dbReference>
<comment type="subcellular location">
    <subcellularLocation>
        <location evidence="1">Membrane</location>
        <topology evidence="1">Multi-pass membrane protein</topology>
    </subcellularLocation>
</comment>
<dbReference type="Proteomes" id="UP000276770">
    <property type="component" value="Unassembled WGS sequence"/>
</dbReference>
<feature type="transmembrane region" description="Helical" evidence="8">
    <location>
        <begin position="269"/>
        <end position="289"/>
    </location>
</feature>
<accession>A0A3L7JUL6</accession>
<evidence type="ECO:0000256" key="1">
    <source>
        <dbReference type="ARBA" id="ARBA00004141"/>
    </source>
</evidence>
<organism evidence="9 10">
    <name type="scientific">Falsibacillus albus</name>
    <dbReference type="NCBI Taxonomy" id="2478915"/>
    <lineage>
        <taxon>Bacteria</taxon>
        <taxon>Bacillati</taxon>
        <taxon>Bacillota</taxon>
        <taxon>Bacilli</taxon>
        <taxon>Bacillales</taxon>
        <taxon>Bacillaceae</taxon>
        <taxon>Falsibacillus</taxon>
    </lineage>
</organism>
<dbReference type="Gene3D" id="1.20.1740.10">
    <property type="entry name" value="Amino acid/polyamine transporter I"/>
    <property type="match status" value="1"/>
</dbReference>
<evidence type="ECO:0000256" key="3">
    <source>
        <dbReference type="ARBA" id="ARBA00022448"/>
    </source>
</evidence>
<comment type="caution">
    <text evidence="9">The sequence shown here is derived from an EMBL/GenBank/DDBJ whole genome shotgun (WGS) entry which is preliminary data.</text>
</comment>
<feature type="transmembrane region" description="Helical" evidence="8">
    <location>
        <begin position="337"/>
        <end position="356"/>
    </location>
</feature>
<proteinExistence type="inferred from homology"/>
<sequence length="365" mass="41678">MKTENKTISPFQLYFTIMQAQIGVGLLSLPFAVHAYAKQDSWISVIISGLTVQLFIVINFLLSKRFPTKTFSQFAPLIAGKFLGGVINLLYIVYFFAICYLITLLSVGVLKDWILAYTPNWILYFLIILTGYYLGRENIRIIARFNTFVSAFIILFVVIFSGGLTDINYRFLFPMFHTNYLNLLKGAHASLVSMIGFESLLFIFPYINGESKKIVKTTLLAAGTTTILYVFFVVITTMYFSPAEILVIPEPILYLLKSLTYQSIERLDLLFLSFWLIAMISSFVIYLYLTSKSVGKFLHKGDHKKTINYVAALLFIISFTIQRESTITVFSDLLSKASYIFIFIIPSLLLFASIIFKKKEMNTNE</sequence>
<feature type="transmembrane region" description="Helical" evidence="8">
    <location>
        <begin position="82"/>
        <end position="107"/>
    </location>
</feature>